<evidence type="ECO:0000313" key="3">
    <source>
        <dbReference type="Proteomes" id="UP000784294"/>
    </source>
</evidence>
<dbReference type="EMBL" id="CAAALY010013926">
    <property type="protein sequence ID" value="VEL12147.1"/>
    <property type="molecule type" value="Genomic_DNA"/>
</dbReference>
<keyword evidence="1" id="KW-1133">Transmembrane helix</keyword>
<keyword evidence="1" id="KW-0812">Transmembrane</keyword>
<dbReference type="AlphaFoldDB" id="A0A448WHU8"/>
<keyword evidence="1" id="KW-0472">Membrane</keyword>
<gene>
    <name evidence="2" type="ORF">PXEA_LOCUS5587</name>
</gene>
<sequence>MDGLLAVHLRPSHPQGNSNQAKQFWIAYTAGLGIRLLFFPYLIILGLTLHRRTEALFGSLSGYRKPVSCPRRARQVEACWREDGSNEAISSPVARSGQTKETWKRMMVPFELMGNAAGWLLRNSKNESL</sequence>
<name>A0A448WHU8_9PLAT</name>
<dbReference type="Proteomes" id="UP000784294">
    <property type="component" value="Unassembled WGS sequence"/>
</dbReference>
<feature type="transmembrane region" description="Helical" evidence="1">
    <location>
        <begin position="25"/>
        <end position="49"/>
    </location>
</feature>
<protein>
    <submittedName>
        <fullName evidence="2">Uncharacterized protein</fullName>
    </submittedName>
</protein>
<organism evidence="2 3">
    <name type="scientific">Protopolystoma xenopodis</name>
    <dbReference type="NCBI Taxonomy" id="117903"/>
    <lineage>
        <taxon>Eukaryota</taxon>
        <taxon>Metazoa</taxon>
        <taxon>Spiralia</taxon>
        <taxon>Lophotrochozoa</taxon>
        <taxon>Platyhelminthes</taxon>
        <taxon>Monogenea</taxon>
        <taxon>Polyopisthocotylea</taxon>
        <taxon>Polystomatidea</taxon>
        <taxon>Polystomatidae</taxon>
        <taxon>Protopolystoma</taxon>
    </lineage>
</organism>
<evidence type="ECO:0000256" key="1">
    <source>
        <dbReference type="SAM" id="Phobius"/>
    </source>
</evidence>
<keyword evidence="3" id="KW-1185">Reference proteome</keyword>
<evidence type="ECO:0000313" key="2">
    <source>
        <dbReference type="EMBL" id="VEL12147.1"/>
    </source>
</evidence>
<proteinExistence type="predicted"/>
<reference evidence="2" key="1">
    <citation type="submission" date="2018-11" db="EMBL/GenBank/DDBJ databases">
        <authorList>
            <consortium name="Pathogen Informatics"/>
        </authorList>
    </citation>
    <scope>NUCLEOTIDE SEQUENCE</scope>
</reference>
<comment type="caution">
    <text evidence="2">The sequence shown here is derived from an EMBL/GenBank/DDBJ whole genome shotgun (WGS) entry which is preliminary data.</text>
</comment>
<accession>A0A448WHU8</accession>